<feature type="transmembrane region" description="Helical" evidence="2">
    <location>
        <begin position="20"/>
        <end position="46"/>
    </location>
</feature>
<evidence type="ECO:0000313" key="3">
    <source>
        <dbReference type="EMBL" id="VDO74684.1"/>
    </source>
</evidence>
<dbReference type="Proteomes" id="UP000050761">
    <property type="component" value="Unassembled WGS sequence"/>
</dbReference>
<evidence type="ECO:0000256" key="2">
    <source>
        <dbReference type="SAM" id="Phobius"/>
    </source>
</evidence>
<name>A0A183FLC8_HELPZ</name>
<reference evidence="3 4" key="1">
    <citation type="submission" date="2018-11" db="EMBL/GenBank/DDBJ databases">
        <authorList>
            <consortium name="Pathogen Informatics"/>
        </authorList>
    </citation>
    <scope>NUCLEOTIDE SEQUENCE [LARGE SCALE GENOMIC DNA]</scope>
</reference>
<dbReference type="EMBL" id="UZAH01026042">
    <property type="protein sequence ID" value="VDO74684.1"/>
    <property type="molecule type" value="Genomic_DNA"/>
</dbReference>
<dbReference type="WBParaSite" id="HPBE_0000805101-mRNA-1">
    <property type="protein sequence ID" value="HPBE_0000805101-mRNA-1"/>
    <property type="gene ID" value="HPBE_0000805101"/>
</dbReference>
<keyword evidence="2" id="KW-0472">Membrane</keyword>
<keyword evidence="2" id="KW-1133">Transmembrane helix</keyword>
<feature type="compositionally biased region" description="Basic and acidic residues" evidence="1">
    <location>
        <begin position="153"/>
        <end position="173"/>
    </location>
</feature>
<accession>A0A3P7YS30</accession>
<evidence type="ECO:0000313" key="5">
    <source>
        <dbReference type="WBParaSite" id="HPBE_0000805101-mRNA-1"/>
    </source>
</evidence>
<protein>
    <submittedName>
        <fullName evidence="3 5">Uncharacterized protein</fullName>
    </submittedName>
</protein>
<organism evidence="4 5">
    <name type="scientific">Heligmosomoides polygyrus</name>
    <name type="common">Parasitic roundworm</name>
    <dbReference type="NCBI Taxonomy" id="6339"/>
    <lineage>
        <taxon>Eukaryota</taxon>
        <taxon>Metazoa</taxon>
        <taxon>Ecdysozoa</taxon>
        <taxon>Nematoda</taxon>
        <taxon>Chromadorea</taxon>
        <taxon>Rhabditida</taxon>
        <taxon>Rhabditina</taxon>
        <taxon>Rhabditomorpha</taxon>
        <taxon>Strongyloidea</taxon>
        <taxon>Heligmosomidae</taxon>
        <taxon>Heligmosomoides</taxon>
    </lineage>
</organism>
<keyword evidence="4" id="KW-1185">Reference proteome</keyword>
<reference evidence="5" key="2">
    <citation type="submission" date="2019-09" db="UniProtKB">
        <authorList>
            <consortium name="WormBaseParasite"/>
        </authorList>
    </citation>
    <scope>IDENTIFICATION</scope>
</reference>
<accession>A0A183FLC8</accession>
<keyword evidence="2" id="KW-0812">Transmembrane</keyword>
<dbReference type="OrthoDB" id="5876932at2759"/>
<feature type="region of interest" description="Disordered" evidence="1">
    <location>
        <begin position="138"/>
        <end position="173"/>
    </location>
</feature>
<sequence length="173" mass="19631">MPEERTLDYVNRPEGEMDMMIGFFLMNGICVAFFLLFGLCVIFSCLRQRPRIFRREQKPQRKHANVTPPPPKFRTLVTKALRTGAFDRLRTASEDLEAPVEKKQLRVDQDGSKNLRLSIDIHDTAAVRDINGALWRTPLPSTPSTADLLGSQKETRASNLDRDASKSSATERL</sequence>
<dbReference type="AlphaFoldDB" id="A0A183FLC8"/>
<gene>
    <name evidence="3" type="ORF">HPBE_LOCUS8052</name>
</gene>
<proteinExistence type="predicted"/>
<evidence type="ECO:0000313" key="4">
    <source>
        <dbReference type="Proteomes" id="UP000050761"/>
    </source>
</evidence>
<evidence type="ECO:0000256" key="1">
    <source>
        <dbReference type="SAM" id="MobiDB-lite"/>
    </source>
</evidence>